<accession>A0A839UTF7</accession>
<dbReference type="RefSeq" id="WP_183910305.1">
    <property type="nucleotide sequence ID" value="NZ_JACHXZ010000003.1"/>
</dbReference>
<feature type="region of interest" description="Disordered" evidence="1">
    <location>
        <begin position="235"/>
        <end position="263"/>
    </location>
</feature>
<dbReference type="Pfam" id="PF00498">
    <property type="entry name" value="FHA"/>
    <property type="match status" value="1"/>
</dbReference>
<dbReference type="Gene3D" id="2.60.200.20">
    <property type="match status" value="1"/>
</dbReference>
<dbReference type="InterPro" id="IPR008984">
    <property type="entry name" value="SMAD_FHA_dom_sf"/>
</dbReference>
<dbReference type="InterPro" id="IPR000253">
    <property type="entry name" value="FHA_dom"/>
</dbReference>
<dbReference type="NCBIfam" id="TIGR03354">
    <property type="entry name" value="VI_FHA"/>
    <property type="match status" value="1"/>
</dbReference>
<dbReference type="SUPFAM" id="SSF49879">
    <property type="entry name" value="SMAD/FHA domain"/>
    <property type="match status" value="1"/>
</dbReference>
<dbReference type="EMBL" id="JACHXZ010000003">
    <property type="protein sequence ID" value="MBB3168788.1"/>
    <property type="molecule type" value="Genomic_DNA"/>
</dbReference>
<organism evidence="3 4">
    <name type="scientific">Simiduia aestuariiviva</name>
    <dbReference type="NCBI Taxonomy" id="1510459"/>
    <lineage>
        <taxon>Bacteria</taxon>
        <taxon>Pseudomonadati</taxon>
        <taxon>Pseudomonadota</taxon>
        <taxon>Gammaproteobacteria</taxon>
        <taxon>Cellvibrionales</taxon>
        <taxon>Cellvibrionaceae</taxon>
        <taxon>Simiduia</taxon>
    </lineage>
</organism>
<dbReference type="AlphaFoldDB" id="A0A839UTF7"/>
<feature type="compositionally biased region" description="Pro residues" evidence="1">
    <location>
        <begin position="239"/>
        <end position="249"/>
    </location>
</feature>
<dbReference type="InterPro" id="IPR046883">
    <property type="entry name" value="T6SS_FHA_C"/>
</dbReference>
<evidence type="ECO:0000313" key="4">
    <source>
        <dbReference type="Proteomes" id="UP000559987"/>
    </source>
</evidence>
<evidence type="ECO:0000313" key="3">
    <source>
        <dbReference type="EMBL" id="MBB3168788.1"/>
    </source>
</evidence>
<reference evidence="3 4" key="1">
    <citation type="submission" date="2020-08" db="EMBL/GenBank/DDBJ databases">
        <title>Genomic Encyclopedia of Type Strains, Phase III (KMG-III): the genomes of soil and plant-associated and newly described type strains.</title>
        <authorList>
            <person name="Whitman W."/>
        </authorList>
    </citation>
    <scope>NUCLEOTIDE SEQUENCE [LARGE SCALE GENOMIC DNA]</scope>
    <source>
        <strain evidence="3 4">CECT 8571</strain>
    </source>
</reference>
<proteinExistence type="predicted"/>
<keyword evidence="4" id="KW-1185">Reference proteome</keyword>
<gene>
    <name evidence="3" type="ORF">FHS30_001996</name>
</gene>
<sequence>MDLILTVIADPNGTNMINHTKAFEKSGGSLGRSDQNDWVLPDPERIISSQHCRVDYTAGQYTLTDTSTNGVFVNESASAIGNGNVHNLADGDIVGLGEYKLRISLRAPAKPSTKLPDGLDAVDFLDESDKTTFSASMAPQLAAQAQAQKFDDFLEAKPINTAQSKSDWGSASEHDVQADLNINKNTDPLSIFDSVLDSPAPSFGAATAHNSIEEDWWKDGSTADNAAPLAHSYQAPAVTPQPPSEPLPPRDASSAIPNPMQSQHNPFAASAAVLQGGELNTSPPQHMMNQQFSSAPTTMASASIASNQTTTNHTRASAPLPNAAQEFGQTSSPAIVNTSIAGGQSLKDALGLKSISPAKANSLLTEVADIVKQTTHRLIDLLRARNSIKNELRVQRTMIQTADNNPLKFSATADDALNSMFANNSSAFMSPVEAIQDSFDDLSDHQVAVLAGMRAAYDAMFKHFSPSSLESRFNQSGSLLNSKHAKNWASYCDHYQSLTRDRESTYEDLFGEEFAAAYEKQLTDLKNARALSRRNKV</sequence>
<protein>
    <submittedName>
        <fullName evidence="3">Type VI secretion system FHA domain protein</fullName>
    </submittedName>
</protein>
<comment type="caution">
    <text evidence="3">The sequence shown here is derived from an EMBL/GenBank/DDBJ whole genome shotgun (WGS) entry which is preliminary data.</text>
</comment>
<dbReference type="SMART" id="SM00240">
    <property type="entry name" value="FHA"/>
    <property type="match status" value="1"/>
</dbReference>
<name>A0A839UTF7_9GAMM</name>
<dbReference type="Proteomes" id="UP000559987">
    <property type="component" value="Unassembled WGS sequence"/>
</dbReference>
<evidence type="ECO:0000256" key="1">
    <source>
        <dbReference type="SAM" id="MobiDB-lite"/>
    </source>
</evidence>
<dbReference type="CDD" id="cd00060">
    <property type="entry name" value="FHA"/>
    <property type="match status" value="1"/>
</dbReference>
<feature type="domain" description="FHA" evidence="2">
    <location>
        <begin position="28"/>
        <end position="78"/>
    </location>
</feature>
<evidence type="ECO:0000259" key="2">
    <source>
        <dbReference type="PROSITE" id="PS50006"/>
    </source>
</evidence>
<dbReference type="Pfam" id="PF20232">
    <property type="entry name" value="T6SS_FHA_C"/>
    <property type="match status" value="1"/>
</dbReference>
<dbReference type="PROSITE" id="PS50006">
    <property type="entry name" value="FHA_DOMAIN"/>
    <property type="match status" value="1"/>
</dbReference>
<dbReference type="InterPro" id="IPR017735">
    <property type="entry name" value="T6SS_FHA"/>
</dbReference>